<dbReference type="Pfam" id="PF08242">
    <property type="entry name" value="Methyltransf_12"/>
    <property type="match status" value="1"/>
</dbReference>
<dbReference type="KEGG" id="scor:J3U87_25820"/>
<reference evidence="2" key="1">
    <citation type="submission" date="2021-03" db="EMBL/GenBank/DDBJ databases">
        <title>Acanthopleuribacteraceae sp. M133.</title>
        <authorList>
            <person name="Wang G."/>
        </authorList>
    </citation>
    <scope>NUCLEOTIDE SEQUENCE</scope>
    <source>
        <strain evidence="2">M133</strain>
    </source>
</reference>
<dbReference type="Gene3D" id="3.40.50.150">
    <property type="entry name" value="Vaccinia Virus protein VP39"/>
    <property type="match status" value="1"/>
</dbReference>
<gene>
    <name evidence="2" type="ORF">J3U87_25820</name>
</gene>
<protein>
    <submittedName>
        <fullName evidence="2">Class I SAM-dependent methyltransferase</fullName>
    </submittedName>
</protein>
<feature type="domain" description="Methyltransferase type 12" evidence="1">
    <location>
        <begin position="133"/>
        <end position="221"/>
    </location>
</feature>
<dbReference type="InterPro" id="IPR029063">
    <property type="entry name" value="SAM-dependent_MTases_sf"/>
</dbReference>
<evidence type="ECO:0000259" key="1">
    <source>
        <dbReference type="Pfam" id="PF08242"/>
    </source>
</evidence>
<dbReference type="AlphaFoldDB" id="A0A8A4TJN2"/>
<keyword evidence="2" id="KW-0808">Transferase</keyword>
<accession>A0A8A4TJN2</accession>
<evidence type="ECO:0000313" key="2">
    <source>
        <dbReference type="EMBL" id="QTD49018.1"/>
    </source>
</evidence>
<evidence type="ECO:0000313" key="3">
    <source>
        <dbReference type="Proteomes" id="UP000663929"/>
    </source>
</evidence>
<dbReference type="GO" id="GO:0008168">
    <property type="term" value="F:methyltransferase activity"/>
    <property type="evidence" value="ECO:0007669"/>
    <property type="project" value="UniProtKB-KW"/>
</dbReference>
<sequence>MASRSFGVSLIAPGSFPKEIPPPKPFQGVPRNLFIGSKIEPDCSFGVRFCAHTILTAGKERTLVPIDDSTHYLSFVIAYIRGILDLSDETDCEALLEAARQRGLRLFRFKRRHLPRVAQVIGMLKGLQPSDLLDVGTGRGSFLWPFLDQFPWVPVTCVENHPIRCRDLESTAKGGIDQISVRSVDVQQGHFDEQAHDIVTALEVLEHLPRPFPAVENLVKTARRYIVASVPSKPDDNPEHIHFFEPKMFESLFMSAGAQRVDLTWVPGHMIALVKVY</sequence>
<proteinExistence type="predicted"/>
<dbReference type="InterPro" id="IPR013217">
    <property type="entry name" value="Methyltransf_12"/>
</dbReference>
<dbReference type="GO" id="GO:0032259">
    <property type="term" value="P:methylation"/>
    <property type="evidence" value="ECO:0007669"/>
    <property type="project" value="UniProtKB-KW"/>
</dbReference>
<dbReference type="EMBL" id="CP071793">
    <property type="protein sequence ID" value="QTD49018.1"/>
    <property type="molecule type" value="Genomic_DNA"/>
</dbReference>
<name>A0A8A4TJN2_SULCO</name>
<dbReference type="RefSeq" id="WP_237378665.1">
    <property type="nucleotide sequence ID" value="NZ_CP071793.1"/>
</dbReference>
<keyword evidence="2" id="KW-0489">Methyltransferase</keyword>
<dbReference type="Proteomes" id="UP000663929">
    <property type="component" value="Chromosome"/>
</dbReference>
<dbReference type="SUPFAM" id="SSF53335">
    <property type="entry name" value="S-adenosyl-L-methionine-dependent methyltransferases"/>
    <property type="match status" value="1"/>
</dbReference>
<keyword evidence="3" id="KW-1185">Reference proteome</keyword>
<organism evidence="2 3">
    <name type="scientific">Sulfidibacter corallicola</name>
    <dbReference type="NCBI Taxonomy" id="2818388"/>
    <lineage>
        <taxon>Bacteria</taxon>
        <taxon>Pseudomonadati</taxon>
        <taxon>Acidobacteriota</taxon>
        <taxon>Holophagae</taxon>
        <taxon>Acanthopleuribacterales</taxon>
        <taxon>Acanthopleuribacteraceae</taxon>
        <taxon>Sulfidibacter</taxon>
    </lineage>
</organism>